<evidence type="ECO:0000313" key="5">
    <source>
        <dbReference type="EnsemblPlants" id="Pp3c21_20720V3.1"/>
    </source>
</evidence>
<dbReference type="EnsemblPlants" id="Pp3c21_20720V3.2">
    <property type="protein sequence ID" value="Pp3c21_20720V3.2"/>
    <property type="gene ID" value="Pp3c21_20720"/>
</dbReference>
<proteinExistence type="predicted"/>
<feature type="domain" description="Protein NO VEIN C-terminal" evidence="2">
    <location>
        <begin position="2524"/>
        <end position="2613"/>
    </location>
</feature>
<gene>
    <name evidence="5" type="primary">LOC112274120</name>
    <name evidence="4" type="ORF">PHYPA_026447</name>
</gene>
<dbReference type="InterPro" id="IPR036890">
    <property type="entry name" value="HATPase_C_sf"/>
</dbReference>
<dbReference type="PaxDb" id="3218-PP1S228_19V6.1"/>
<reference evidence="4 6" key="2">
    <citation type="journal article" date="2018" name="Plant J.">
        <title>The Physcomitrella patens chromosome-scale assembly reveals moss genome structure and evolution.</title>
        <authorList>
            <person name="Lang D."/>
            <person name="Ullrich K.K."/>
            <person name="Murat F."/>
            <person name="Fuchs J."/>
            <person name="Jenkins J."/>
            <person name="Haas F.B."/>
            <person name="Piednoel M."/>
            <person name="Gundlach H."/>
            <person name="Van Bel M."/>
            <person name="Meyberg R."/>
            <person name="Vives C."/>
            <person name="Morata J."/>
            <person name="Symeonidi A."/>
            <person name="Hiss M."/>
            <person name="Muchero W."/>
            <person name="Kamisugi Y."/>
            <person name="Saleh O."/>
            <person name="Blanc G."/>
            <person name="Decker E.L."/>
            <person name="van Gessel N."/>
            <person name="Grimwood J."/>
            <person name="Hayes R.D."/>
            <person name="Graham S.W."/>
            <person name="Gunter L.E."/>
            <person name="McDaniel S.F."/>
            <person name="Hoernstein S.N.W."/>
            <person name="Larsson A."/>
            <person name="Li F.W."/>
            <person name="Perroud P.F."/>
            <person name="Phillips J."/>
            <person name="Ranjan P."/>
            <person name="Rokshar D.S."/>
            <person name="Rothfels C.J."/>
            <person name="Schneider L."/>
            <person name="Shu S."/>
            <person name="Stevenson D.W."/>
            <person name="Thummler F."/>
            <person name="Tillich M."/>
            <person name="Villarreal Aguilar J.C."/>
            <person name="Widiez T."/>
            <person name="Wong G.K."/>
            <person name="Wymore A."/>
            <person name="Zhang Y."/>
            <person name="Zimmer A.D."/>
            <person name="Quatrano R.S."/>
            <person name="Mayer K.F.X."/>
            <person name="Goodstein D."/>
            <person name="Casacuberta J.M."/>
            <person name="Vandepoele K."/>
            <person name="Reski R."/>
            <person name="Cuming A.C."/>
            <person name="Tuskan G.A."/>
            <person name="Maumus F."/>
            <person name="Salse J."/>
            <person name="Schmutz J."/>
            <person name="Rensing S.A."/>
        </authorList>
    </citation>
    <scope>NUCLEOTIDE SEQUENCE [LARGE SCALE GENOMIC DNA]</scope>
    <source>
        <strain evidence="5 6">cv. Gransden 2004</strain>
    </source>
</reference>
<dbReference type="Gramene" id="Pp3c21_20720V3.1">
    <property type="protein sequence ID" value="Pp3c21_20720V3.1"/>
    <property type="gene ID" value="Pp3c21_20720"/>
</dbReference>
<dbReference type="Pfam" id="PF13020">
    <property type="entry name" value="NOV_C"/>
    <property type="match status" value="1"/>
</dbReference>
<dbReference type="OMA" id="PLEVHVN"/>
<dbReference type="EnsemblPlants" id="Pp3c21_20720V3.1">
    <property type="protein sequence ID" value="Pp3c21_20720V3.1"/>
    <property type="gene ID" value="Pp3c21_20720"/>
</dbReference>
<dbReference type="SUPFAM" id="SSF55874">
    <property type="entry name" value="ATPase domain of HSP90 chaperone/DNA topoisomerase II/histidine kinase"/>
    <property type="match status" value="1"/>
</dbReference>
<dbReference type="EMBL" id="ABEU02000021">
    <property type="protein sequence ID" value="PNR32321.1"/>
    <property type="molecule type" value="Genomic_DNA"/>
</dbReference>
<dbReference type="InterPro" id="IPR024975">
    <property type="entry name" value="NOV_C"/>
</dbReference>
<dbReference type="Gramene" id="Pp3c21_20720V3.2">
    <property type="protein sequence ID" value="Pp3c21_20720V3.2"/>
    <property type="gene ID" value="Pp3c21_20720"/>
</dbReference>
<reference evidence="4 6" key="1">
    <citation type="journal article" date="2008" name="Science">
        <title>The Physcomitrella genome reveals evolutionary insights into the conquest of land by plants.</title>
        <authorList>
            <person name="Rensing S."/>
            <person name="Lang D."/>
            <person name="Zimmer A."/>
            <person name="Terry A."/>
            <person name="Salamov A."/>
            <person name="Shapiro H."/>
            <person name="Nishiyama T."/>
            <person name="Perroud P.-F."/>
            <person name="Lindquist E."/>
            <person name="Kamisugi Y."/>
            <person name="Tanahashi T."/>
            <person name="Sakakibara K."/>
            <person name="Fujita T."/>
            <person name="Oishi K."/>
            <person name="Shin-I T."/>
            <person name="Kuroki Y."/>
            <person name="Toyoda A."/>
            <person name="Suzuki Y."/>
            <person name="Hashimoto A."/>
            <person name="Yamaguchi K."/>
            <person name="Sugano A."/>
            <person name="Kohara Y."/>
            <person name="Fujiyama A."/>
            <person name="Anterola A."/>
            <person name="Aoki S."/>
            <person name="Ashton N."/>
            <person name="Barbazuk W.B."/>
            <person name="Barker E."/>
            <person name="Bennetzen J."/>
            <person name="Bezanilla M."/>
            <person name="Blankenship R."/>
            <person name="Cho S.H."/>
            <person name="Dutcher S."/>
            <person name="Estelle M."/>
            <person name="Fawcett J.A."/>
            <person name="Gundlach H."/>
            <person name="Hanada K."/>
            <person name="Heyl A."/>
            <person name="Hicks K.A."/>
            <person name="Hugh J."/>
            <person name="Lohr M."/>
            <person name="Mayer K."/>
            <person name="Melkozernov A."/>
            <person name="Murata T."/>
            <person name="Nelson D."/>
            <person name="Pils B."/>
            <person name="Prigge M."/>
            <person name="Reiss B."/>
            <person name="Renner T."/>
            <person name="Rombauts S."/>
            <person name="Rushton P."/>
            <person name="Sanderfoot A."/>
            <person name="Schween G."/>
            <person name="Shiu S.-H."/>
            <person name="Stueber K."/>
            <person name="Theodoulou F.L."/>
            <person name="Tu H."/>
            <person name="Van de Peer Y."/>
            <person name="Verrier P.J."/>
            <person name="Waters E."/>
            <person name="Wood A."/>
            <person name="Yang L."/>
            <person name="Cove D."/>
            <person name="Cuming A."/>
            <person name="Hasebe M."/>
            <person name="Lucas S."/>
            <person name="Mishler D.B."/>
            <person name="Reski R."/>
            <person name="Grigoriev I."/>
            <person name="Quatrano R.S."/>
            <person name="Boore J.L."/>
        </authorList>
    </citation>
    <scope>NUCLEOTIDE SEQUENCE [LARGE SCALE GENOMIC DNA]</scope>
    <source>
        <strain evidence="5 6">cv. Gransden 2004</strain>
    </source>
</reference>
<evidence type="ECO:0000259" key="2">
    <source>
        <dbReference type="Pfam" id="PF13020"/>
    </source>
</evidence>
<dbReference type="InterPro" id="IPR052957">
    <property type="entry name" value="Auxin_embryo_med"/>
</dbReference>
<name>A0A2K1ISR3_PHYPA</name>
<protein>
    <submittedName>
        <fullName evidence="4 5">Uncharacterized protein</fullName>
    </submittedName>
</protein>
<dbReference type="Proteomes" id="UP000006727">
    <property type="component" value="Chromosome 21"/>
</dbReference>
<dbReference type="FunCoup" id="A0A2K1ISR3">
    <property type="interactions" value="353"/>
</dbReference>
<dbReference type="PANTHER" id="PTHR32387">
    <property type="entry name" value="WU:FJ29H11"/>
    <property type="match status" value="1"/>
</dbReference>
<feature type="domain" description="Sacsin/Nov" evidence="3">
    <location>
        <begin position="1051"/>
        <end position="1236"/>
    </location>
</feature>
<feature type="compositionally biased region" description="Basic and acidic residues" evidence="1">
    <location>
        <begin position="365"/>
        <end position="377"/>
    </location>
</feature>
<dbReference type="InterPro" id="IPR058210">
    <property type="entry name" value="SACS/Nov_dom"/>
</dbReference>
<feature type="region of interest" description="Disordered" evidence="1">
    <location>
        <begin position="354"/>
        <end position="377"/>
    </location>
</feature>
<dbReference type="PANTHER" id="PTHR32387:SF0">
    <property type="entry name" value="PROTEIN NO VEIN"/>
    <property type="match status" value="1"/>
</dbReference>
<dbReference type="NCBIfam" id="NF047352">
    <property type="entry name" value="P_loop_sacsin"/>
    <property type="match status" value="1"/>
</dbReference>
<evidence type="ECO:0000313" key="6">
    <source>
        <dbReference type="Proteomes" id="UP000006727"/>
    </source>
</evidence>
<sequence>MSYAGGGSHHPPRWALMYAEAPPPGVSQHPGVAFSLPPPPVMGMMPNGGPRYSQWGGPPVPQGAAWGVPLQQQGNLQMMQMQQPVRGNAGIGALPRETERDAGFAMRRGPEGTRNGGNNEEMVQKAEKAARQVYEELVREEKHISVTKVVQGTLSALGVSSFELLGFRMQDVSCLRKLALVEGKVNAIIHSHIAAKRITTLYDLGCELTQEEGVSDFEDLGIGPLLLHPLVVRYFSPPDEVLSITAEEVMQHLSAFIGEAEYKRVEVDEFMAYLQNKKKAPTRLHLGVRIQSLGLHVGAVLRAKRAETEFIKNWEALAKSLPGLKKSSVVSQVSNFLSSQNSLKEGLKRKRNHIYFDSDDEEETDRPSKTSTGDERSAKIAKIKELFEQLENANNAKESLNNLPYCTDRMGTVTGPRTCPYPSAAEERLRAKEKTKTKAQLDDKYRDANEMSWSEVMDFVRILKDACKNCTVSQVMKHLVDTPWQNNDFPLVPKKKNLTKFLKSRLGIGLLYVAVISVRMGLWDNSDMLQNSTQEHQQEEAAAQTVATAAPISVDCDASVQTGTKPVKDKIEASELNTEAVTKCSSCSVPKVPLHRVQAFITQAIHASSVGSTSDDLDPRLCKYFNVEKFEDLGWGSLESVVGECNHGSKTECSSSSILYLGALVSAVEDGPSSYSSVLSSEMSSSLRVGSLGAKTNADALQALINAPMLVNLSLWSQWDTIFAPTLGPFLSWLEREGFKGNIYTLVTDAGVILKIDGTATADNFLPSLISGDSKSAAVQLTSIVALYGGINHAPSALLKTYATKALTVLTRSFASEVHSEDYSRVAMLLLDILCVVPQELQFFAAKILLPAFSSAVEYSASILLKSCKIDEHRFLLHKLGVAFGIEEWINNFKACVFKSSMTEGAVVQDISSNEMRGEELNQESALQWPSTKIFNESELICAEGSPAISGNHEQLPSVQSQSDVMETDSTVERIENDQASTSAVVTGLSGSTQSAPDFDIRQRANDVVEFIRREEFGIGQDLKVQEQELLARQHARMGRALHRLSQDLYSQDSHFVLELVQNADDNSYAPGVEAALVFVVQSGHVMVFNNEVGFTSANLRALCDVGNSTKTGSSTGYIGHKGIGFKSVFRVTDAPEIHSNGFNVKFDITESNLGFILPTIIEARQCAKSYSGTLELVGKKVFSHEKVVCWNTRIDLPIKSSISNGKGMASLAAKFDDIHPSLLLFLHRLRCIAVQNDVVSATKLMHREDLANGLVRVVHDKGHATWLVARHQVLAGVPRPNILETEIALAFPLEDLIDGNYKAVAEQQQVFAFLPLRSYGLRFIVQCDFLLPSSREEVDSDSAWNQWLRSEIPEVFVKAAEIFKTLPTLGTRGAAVSNYLKFVPLEGEVLGFFSVLPRLIHTRLQAIPCLPVEGSESSWSFPCAVLMRWSETARELIPDALLKEHLGLQYLDKEVDISDSLARSLGVQKYGSKTLVALMKSVSQKSDGVGRMGLEWIRHWLIELHACLQKEQEVFTSSADSTNESILFQELRAMQFIPLASGSFTAIKDGPVWFANHPAELQDGAIKPLGCFPLLYAELRTVHPTLFHSTSASEVDLADDPNVTGKVISMLHQLGVRPISAHHVLKSHVIPAMADENCTAKETSLLLQYIGYAKWHLGSSCNQCTGEIALIFEQLKQNALISTNNGVFRMGEKEPIHFGKSMGSPFDAQDVLSGCSMKWNEVSDSYLQLALPGQITPNVESWRKFLSELGVTDFVQVIPVKKIIKNKAASLWKDEVWEGVNKDDTGCVLEDWESPELVDLISTVTTKTSARKVHKKAKRCSAIFSILDKLWQSNYASRCRATFRISDEKQAKQGLTFASWVLQVRKLKWVKSSLDSRLHTPASLFQRCESVNKILGNHAAYLRTQIHNVHLTETLGLRTEVTVDDCLSLLQHWGSSNQVLEASVAQMARLYLFLAEHAKSKKVLATFKSQPAIFFPSTSTSSREEVVQGSLLPLEKLFWSDPTGALSMLHSLHGSSCEKRSAVAHGRKEHSGNSAKALSTYYPELRSFFVEQCLVREKPEFYGYISILKQFSAITSPFSVLNEVLEVLAALCGELDSGRVTKAELQDWKAHLQESDCTVLPTMSDQWVALRNDVGFVCVCDDEKIGQEFVENAEILYFLCTKTSQPGASASINSAEERCSRVQRFYASLSIPLLSQAVKREVILYGSHDTAKVEALVSWALPYAQRYIRQHHIDVYNHVEGKPKRKLLKQLRCLVVDQLYFQYSLQSGQIRSSRRAQCGCLLEENTLYVAADRCEDHCMIYTELSRLFFSGQVNQQLANFLHLITMMASLGSQEAEVELYMANTQGIQPLPAEVAPWRMKQRLEESNPATIASPVKGPSRAETYLERHAKVEEWLPVKIKPNQSYCGWPPRSWVPLPTVKSTAMSSIVVEPEFGTTLNRITAVTRTEEIHSSGVFTSPDASTRYSNGTGTGMVNEGAVPRSIGFTSSTLSADSHGRAVQQNTARENLVMSTGTEQQQITGRSGEEVAYQYLIKKYGAKEVKWVNEDGETGAPFDMIVRNESGKQEFVEVKTTRSQDKDWFEISAREWEFAEVHGDLYTVLRVILPNAESSFQIIRFSNPVKLCRERTIQLALILPFSHVSGSSTATSLQLTNSSSPQRIEVADLNYKVTLG</sequence>
<accession>A0A2K1ISR3</accession>
<reference evidence="5" key="3">
    <citation type="submission" date="2020-12" db="UniProtKB">
        <authorList>
            <consortium name="EnsemblPlants"/>
        </authorList>
    </citation>
    <scope>IDENTIFICATION</scope>
</reference>
<dbReference type="Gene3D" id="3.30.565.10">
    <property type="entry name" value="Histidine kinase-like ATPase, C-terminal domain"/>
    <property type="match status" value="1"/>
</dbReference>
<evidence type="ECO:0000259" key="3">
    <source>
        <dbReference type="Pfam" id="PF25794"/>
    </source>
</evidence>
<dbReference type="GeneID" id="112274120"/>
<dbReference type="KEGG" id="ppp:112274120"/>
<dbReference type="Pfam" id="PF25794">
    <property type="entry name" value="SACS"/>
    <property type="match status" value="1"/>
</dbReference>
<keyword evidence="6" id="KW-1185">Reference proteome</keyword>
<organism evidence="4">
    <name type="scientific">Physcomitrium patens</name>
    <name type="common">Spreading-leaved earth moss</name>
    <name type="synonym">Physcomitrella patens</name>
    <dbReference type="NCBI Taxonomy" id="3218"/>
    <lineage>
        <taxon>Eukaryota</taxon>
        <taxon>Viridiplantae</taxon>
        <taxon>Streptophyta</taxon>
        <taxon>Embryophyta</taxon>
        <taxon>Bryophyta</taxon>
        <taxon>Bryophytina</taxon>
        <taxon>Bryopsida</taxon>
        <taxon>Funariidae</taxon>
        <taxon>Funariales</taxon>
        <taxon>Funariaceae</taxon>
        <taxon>Physcomitrium</taxon>
    </lineage>
</organism>
<dbReference type="OrthoDB" id="1262810at2759"/>
<evidence type="ECO:0000256" key="1">
    <source>
        <dbReference type="SAM" id="MobiDB-lite"/>
    </source>
</evidence>
<evidence type="ECO:0000313" key="4">
    <source>
        <dbReference type="EMBL" id="PNR32321.1"/>
    </source>
</evidence>
<dbReference type="RefSeq" id="XP_024359067.1">
    <property type="nucleotide sequence ID" value="XM_024503299.2"/>
</dbReference>